<name>A0A5N6QR54_9ROSI</name>
<protein>
    <submittedName>
        <fullName evidence="2">Uncharacterized protein</fullName>
    </submittedName>
</protein>
<proteinExistence type="predicted"/>
<dbReference type="EMBL" id="CM017322">
    <property type="protein sequence ID" value="KAE8008790.1"/>
    <property type="molecule type" value="Genomic_DNA"/>
</dbReference>
<organism evidence="2 3">
    <name type="scientific">Carpinus fangiana</name>
    <dbReference type="NCBI Taxonomy" id="176857"/>
    <lineage>
        <taxon>Eukaryota</taxon>
        <taxon>Viridiplantae</taxon>
        <taxon>Streptophyta</taxon>
        <taxon>Embryophyta</taxon>
        <taxon>Tracheophyta</taxon>
        <taxon>Spermatophyta</taxon>
        <taxon>Magnoliopsida</taxon>
        <taxon>eudicotyledons</taxon>
        <taxon>Gunneridae</taxon>
        <taxon>Pentapetalae</taxon>
        <taxon>rosids</taxon>
        <taxon>fabids</taxon>
        <taxon>Fagales</taxon>
        <taxon>Betulaceae</taxon>
        <taxon>Carpinus</taxon>
    </lineage>
</organism>
<reference evidence="2 3" key="1">
    <citation type="submission" date="2019-06" db="EMBL/GenBank/DDBJ databases">
        <title>A chromosomal-level reference genome of Carpinus fangiana (Coryloideae, Betulaceae).</title>
        <authorList>
            <person name="Yang X."/>
            <person name="Wang Z."/>
            <person name="Zhang L."/>
            <person name="Hao G."/>
            <person name="Liu J."/>
            <person name="Yang Y."/>
        </authorList>
    </citation>
    <scope>NUCLEOTIDE SEQUENCE [LARGE SCALE GENOMIC DNA]</scope>
    <source>
        <strain evidence="2">Cfa_2016G</strain>
        <tissue evidence="2">Leaf</tissue>
    </source>
</reference>
<evidence type="ECO:0000313" key="3">
    <source>
        <dbReference type="Proteomes" id="UP000327013"/>
    </source>
</evidence>
<accession>A0A5N6QR54</accession>
<feature type="region of interest" description="Disordered" evidence="1">
    <location>
        <begin position="1"/>
        <end position="23"/>
    </location>
</feature>
<sequence>MSGMTACQHSPDDSRSFSTDLGDFIPLDSPDDSELADAEAPFSLVGCFGNNQAGWATFECDENLCFPKPYVIRPISSDETSKLENFYHPFAASSSDMDSCCGIAEPSSAVGSLFNLGDSRLKDSANHLRLLQSTGCQEQSGLYHEDEIPSSKDSVQEKVDDTRVDKSVDDIMEELLQRQDKLRKMVKQAESFEHENEYCHKKKRTSVFSRLTR</sequence>
<dbReference type="OrthoDB" id="1928633at2759"/>
<evidence type="ECO:0000313" key="2">
    <source>
        <dbReference type="EMBL" id="KAE8008790.1"/>
    </source>
</evidence>
<dbReference type="AlphaFoldDB" id="A0A5N6QR54"/>
<gene>
    <name evidence="2" type="ORF">FH972_005266</name>
</gene>
<dbReference type="Proteomes" id="UP000327013">
    <property type="component" value="Chromosome 2"/>
</dbReference>
<evidence type="ECO:0000256" key="1">
    <source>
        <dbReference type="SAM" id="MobiDB-lite"/>
    </source>
</evidence>
<keyword evidence="3" id="KW-1185">Reference proteome</keyword>